<dbReference type="SUPFAM" id="SSF57716">
    <property type="entry name" value="Glucocorticoid receptor-like (DNA-binding domain)"/>
    <property type="match status" value="3"/>
</dbReference>
<dbReference type="Pfam" id="PF13472">
    <property type="entry name" value="Lipase_GDSL_2"/>
    <property type="match status" value="1"/>
</dbReference>
<evidence type="ECO:0000313" key="6">
    <source>
        <dbReference type="EMBL" id="KIR76649.1"/>
    </source>
</evidence>
<dbReference type="PROSITE" id="PS00478">
    <property type="entry name" value="LIM_DOMAIN_1"/>
    <property type="match status" value="2"/>
</dbReference>
<evidence type="ECO:0000259" key="5">
    <source>
        <dbReference type="PROSITE" id="PS50023"/>
    </source>
</evidence>
<reference evidence="6 7" key="1">
    <citation type="submission" date="2015-01" db="EMBL/GenBank/DDBJ databases">
        <title>The Genome Sequence of Cryptococcus gattii EJB2.</title>
        <authorList>
            <consortium name="The Broad Institute Genomics Platform"/>
            <person name="Cuomo C."/>
            <person name="Litvintseva A."/>
            <person name="Chen Y."/>
            <person name="Heitman J."/>
            <person name="Sun S."/>
            <person name="Springer D."/>
            <person name="Dromer F."/>
            <person name="Young S."/>
            <person name="Zeng Q."/>
            <person name="Gargeya S."/>
            <person name="Abouelleil A."/>
            <person name="Alvarado L."/>
            <person name="Chapman S.B."/>
            <person name="Gainer-Dewar J."/>
            <person name="Goldberg J."/>
            <person name="Griggs A."/>
            <person name="Gujja S."/>
            <person name="Hansen M."/>
            <person name="Howarth C."/>
            <person name="Imamovic A."/>
            <person name="Larimer J."/>
            <person name="Murphy C."/>
            <person name="Naylor J."/>
            <person name="Pearson M."/>
            <person name="Priest M."/>
            <person name="Roberts A."/>
            <person name="Saif S."/>
            <person name="Shea T."/>
            <person name="Sykes S."/>
            <person name="Wortman J."/>
            <person name="Nusbaum C."/>
            <person name="Birren B."/>
        </authorList>
    </citation>
    <scope>NUCLEOTIDE SEQUENCE [LARGE SCALE GENOMIC DNA]</scope>
    <source>
        <strain evidence="6 7">EJB2</strain>
    </source>
</reference>
<dbReference type="Gene3D" id="3.40.50.1110">
    <property type="entry name" value="SGNH hydrolase"/>
    <property type="match status" value="2"/>
</dbReference>
<dbReference type="EMBL" id="KN848785">
    <property type="protein sequence ID" value="KIR76649.1"/>
    <property type="molecule type" value="Genomic_DNA"/>
</dbReference>
<dbReference type="Pfam" id="PF00412">
    <property type="entry name" value="LIM"/>
    <property type="match status" value="2"/>
</dbReference>
<keyword evidence="1 3" id="KW-0479">Metal-binding</keyword>
<keyword evidence="7" id="KW-1185">Reference proteome</keyword>
<evidence type="ECO:0000256" key="2">
    <source>
        <dbReference type="ARBA" id="ARBA00022833"/>
    </source>
</evidence>
<dbReference type="InterPro" id="IPR001781">
    <property type="entry name" value="Znf_LIM"/>
</dbReference>
<keyword evidence="2 3" id="KW-0862">Zinc</keyword>
<feature type="region of interest" description="Disordered" evidence="4">
    <location>
        <begin position="282"/>
        <end position="491"/>
    </location>
</feature>
<feature type="domain" description="LIM zinc-binding" evidence="5">
    <location>
        <begin position="637"/>
        <end position="696"/>
    </location>
</feature>
<feature type="compositionally biased region" description="Low complexity" evidence="4">
    <location>
        <begin position="376"/>
        <end position="392"/>
    </location>
</feature>
<keyword evidence="3" id="KW-0440">LIM domain</keyword>
<dbReference type="PANTHER" id="PTHR14209:SF19">
    <property type="entry name" value="ISOAMYL ACETATE-HYDROLYZING ESTERASE 1 HOMOLOG"/>
    <property type="match status" value="1"/>
</dbReference>
<evidence type="ECO:0000256" key="4">
    <source>
        <dbReference type="SAM" id="MobiDB-lite"/>
    </source>
</evidence>
<dbReference type="CDD" id="cd01838">
    <property type="entry name" value="Isoamyl_acetate_hydrolase_like"/>
    <property type="match status" value="1"/>
</dbReference>
<dbReference type="InterPro" id="IPR013830">
    <property type="entry name" value="SGNH_hydro"/>
</dbReference>
<sequence>MSVAAYTDAVMLFGDSLTQAWSAGSFAQRMSEFYLRRADVINRGFGGANDACLPSSPQHVPLEKYKSNVEHIVNLIRDPSSSYYSPETKIVLISPPPIIEAAWLESRLEKWKSFGCEGPEPDQNRDAKVTKQYAEGCKEVGVKLGVPVIDFWTAVVEAAGGEKDEQLAPYFYDGLHLTSEGYAVLFKAVSSLILATYPELNPETMPMRMPHDYVTVIDLITLNVVNVVVVVDCFRVSTVTVPMEPPPPPTVPIPQPIPKVAYEPPVFQTFQERRRARDIALRAKASHPRLRDALPRPPPPPAALAMMASPNARAGPPPLPPLRSRSPLPPSPSPTQSHINTHYEQPARPLPPLRAPVPLSVNTNPLPAPPPSTHYSPFAPSQPSQSSGPVSATVETDLDRSDTLTSVKSLDRTSFSSPSKRPLPKPPGGVNPSKSLDRGVSPLSAVGEGVVRRGAGRKQPSVVNEENEETLIDLPKNGNPSARSHPPVSRPYLPQQPPAIVVPDNTFRENVVPHIPAKLPQLPAINISGSNSFSAVFTDDEGKSMIPEATPNPEKISAPPVSPGIQFAGAPVIAVSSFDTADDMMQGGEISFSVPMINIEGDSFSAPTKPLPLVAPDSNRSPNPPHHQAHIHPNAAILCAGCQTPIIGRIVNAMNQRWHPHCFMCAECGELLEHVSSYEFEGKAYCHLDYHDKFAHHCHHCKTPIVESRFITLDDEILGQRYYHELHFFCSECGDPFLDPSKSSAPGTERNKQGGADQEEDGETNEFVIHKGHPYCEKCHLKLHKPKCKGCTRPIPGVAINAMGAKWHKECFVCSRCRNDFANNLFFPQNGAAICTICYEQVMS</sequence>
<feature type="compositionally biased region" description="Low complexity" evidence="4">
    <location>
        <begin position="303"/>
        <end position="314"/>
    </location>
</feature>
<name>A0ABR5BLW5_9TREE</name>
<dbReference type="CDD" id="cd08368">
    <property type="entry name" value="LIM"/>
    <property type="match status" value="2"/>
</dbReference>
<dbReference type="SMART" id="SM00132">
    <property type="entry name" value="LIM"/>
    <property type="match status" value="3"/>
</dbReference>
<feature type="domain" description="LIM zinc-binding" evidence="5">
    <location>
        <begin position="786"/>
        <end position="844"/>
    </location>
</feature>
<evidence type="ECO:0000256" key="3">
    <source>
        <dbReference type="PROSITE-ProRule" id="PRU00125"/>
    </source>
</evidence>
<accession>A0ABR5BLW5</accession>
<feature type="compositionally biased region" description="Pro residues" evidence="4">
    <location>
        <begin position="315"/>
        <end position="333"/>
    </location>
</feature>
<dbReference type="Proteomes" id="UP000054272">
    <property type="component" value="Unassembled WGS sequence"/>
</dbReference>
<evidence type="ECO:0000256" key="1">
    <source>
        <dbReference type="ARBA" id="ARBA00022723"/>
    </source>
</evidence>
<dbReference type="PROSITE" id="PS50023">
    <property type="entry name" value="LIM_DOMAIN_2"/>
    <property type="match status" value="2"/>
</dbReference>
<proteinExistence type="predicted"/>
<protein>
    <submittedName>
        <fullName evidence="6">LIM domain-containing protein</fullName>
    </submittedName>
</protein>
<feature type="region of interest" description="Disordered" evidence="4">
    <location>
        <begin position="742"/>
        <end position="762"/>
    </location>
</feature>
<evidence type="ECO:0000313" key="7">
    <source>
        <dbReference type="Proteomes" id="UP000054272"/>
    </source>
</evidence>
<dbReference type="PANTHER" id="PTHR14209">
    <property type="entry name" value="ISOAMYL ACETATE-HYDROLYZING ESTERASE 1"/>
    <property type="match status" value="1"/>
</dbReference>
<dbReference type="InterPro" id="IPR036514">
    <property type="entry name" value="SGNH_hydro_sf"/>
</dbReference>
<dbReference type="InterPro" id="IPR045136">
    <property type="entry name" value="Iah1-like"/>
</dbReference>
<feature type="region of interest" description="Disordered" evidence="4">
    <location>
        <begin position="608"/>
        <end position="628"/>
    </location>
</feature>
<gene>
    <name evidence="6" type="ORF">I306_06371</name>
</gene>
<organism evidence="6 7">
    <name type="scientific">Cryptococcus gattii EJB2</name>
    <dbReference type="NCBI Taxonomy" id="1296103"/>
    <lineage>
        <taxon>Eukaryota</taxon>
        <taxon>Fungi</taxon>
        <taxon>Dikarya</taxon>
        <taxon>Basidiomycota</taxon>
        <taxon>Agaricomycotina</taxon>
        <taxon>Tremellomycetes</taxon>
        <taxon>Tremellales</taxon>
        <taxon>Cryptococcaceae</taxon>
        <taxon>Cryptococcus</taxon>
        <taxon>Cryptococcus gattii species complex</taxon>
    </lineage>
</organism>
<dbReference type="Gene3D" id="2.10.110.10">
    <property type="entry name" value="Cysteine Rich Protein"/>
    <property type="match status" value="3"/>
</dbReference>
<dbReference type="SUPFAM" id="SSF52266">
    <property type="entry name" value="SGNH hydrolase"/>
    <property type="match status" value="1"/>
</dbReference>